<evidence type="ECO:0000256" key="6">
    <source>
        <dbReference type="ARBA" id="ARBA00022692"/>
    </source>
</evidence>
<comment type="function">
    <text evidence="1 10">Controls the rotational direction of flagella during chemotaxis.</text>
</comment>
<dbReference type="RefSeq" id="WP_153479993.1">
    <property type="nucleotide sequence ID" value="NZ_VWNA01000001.1"/>
</dbReference>
<comment type="caution">
    <text evidence="11">The sequence shown here is derived from an EMBL/GenBank/DDBJ whole genome shotgun (WGS) entry which is preliminary data.</text>
</comment>
<organism evidence="11 12">
    <name type="scientific">Segnochrobactrum spirostomi</name>
    <dbReference type="NCBI Taxonomy" id="2608987"/>
    <lineage>
        <taxon>Bacteria</taxon>
        <taxon>Pseudomonadati</taxon>
        <taxon>Pseudomonadota</taxon>
        <taxon>Alphaproteobacteria</taxon>
        <taxon>Hyphomicrobiales</taxon>
        <taxon>Segnochrobactraceae</taxon>
        <taxon>Segnochrobactrum</taxon>
    </lineage>
</organism>
<accession>A0A6A7Y1F5</accession>
<keyword evidence="12" id="KW-1185">Reference proteome</keyword>
<evidence type="ECO:0000256" key="1">
    <source>
        <dbReference type="ARBA" id="ARBA00002254"/>
    </source>
</evidence>
<dbReference type="Proteomes" id="UP000332515">
    <property type="component" value="Unassembled WGS sequence"/>
</dbReference>
<evidence type="ECO:0000256" key="3">
    <source>
        <dbReference type="ARBA" id="ARBA00008281"/>
    </source>
</evidence>
<dbReference type="InterPro" id="IPR005503">
    <property type="entry name" value="FliL"/>
</dbReference>
<keyword evidence="11" id="KW-0282">Flagellum</keyword>
<keyword evidence="5 10" id="KW-0145">Chemotaxis</keyword>
<keyword evidence="11" id="KW-0966">Cell projection</keyword>
<reference evidence="11 12" key="1">
    <citation type="submission" date="2019-09" db="EMBL/GenBank/DDBJ databases">
        <title>Segnochrobactrum spirostomi gen. nov., sp. nov., isolated from the ciliate Spirostomum cf. yagiui and description of a novel family, Segnochrobactraceae fam. nov. within the order Rhizobiales of the class Alphaproteobacteria.</title>
        <authorList>
            <person name="Akter S."/>
            <person name="Shazib S.U.A."/>
            <person name="Shin M.K."/>
        </authorList>
    </citation>
    <scope>NUCLEOTIDE SEQUENCE [LARGE SCALE GENOMIC DNA]</scope>
    <source>
        <strain evidence="11 12">Sp-1</strain>
    </source>
</reference>
<sequence length="167" mass="17686">MASTDVAAAGGEKKKKGGAGAIIALILLTLIGCGTGGGLGIYLTSTVEKIVADRAKAEADKPKPELKYGGDTRLLKLEPIITNLATPKDTWIRLETSIVFANGTIDNPDVVAGQIRDDMLSFLRTVPLSQLEGPSALLHLRDDLTERAVLRTNGAVKELIIEALLIQ</sequence>
<comment type="subcellular location">
    <subcellularLocation>
        <location evidence="10">Cell inner membrane</location>
    </subcellularLocation>
    <subcellularLocation>
        <location evidence="2">Cell membrane</location>
        <topology evidence="2">Single-pass membrane protein</topology>
    </subcellularLocation>
</comment>
<gene>
    <name evidence="11" type="ORF">F0357_08885</name>
</gene>
<proteinExistence type="inferred from homology"/>
<evidence type="ECO:0000256" key="7">
    <source>
        <dbReference type="ARBA" id="ARBA00022779"/>
    </source>
</evidence>
<feature type="transmembrane region" description="Helical" evidence="10">
    <location>
        <begin position="21"/>
        <end position="43"/>
    </location>
</feature>
<dbReference type="Pfam" id="PF03748">
    <property type="entry name" value="FliL"/>
    <property type="match status" value="1"/>
</dbReference>
<keyword evidence="10" id="KW-0997">Cell inner membrane</keyword>
<evidence type="ECO:0000256" key="5">
    <source>
        <dbReference type="ARBA" id="ARBA00022500"/>
    </source>
</evidence>
<evidence type="ECO:0000256" key="9">
    <source>
        <dbReference type="ARBA" id="ARBA00023136"/>
    </source>
</evidence>
<evidence type="ECO:0000313" key="11">
    <source>
        <dbReference type="EMBL" id="MQT12763.1"/>
    </source>
</evidence>
<keyword evidence="6 10" id="KW-0812">Transmembrane</keyword>
<keyword evidence="11" id="KW-0969">Cilium</keyword>
<dbReference type="GO" id="GO:0071973">
    <property type="term" value="P:bacterial-type flagellum-dependent cell motility"/>
    <property type="evidence" value="ECO:0007669"/>
    <property type="project" value="InterPro"/>
</dbReference>
<evidence type="ECO:0000256" key="4">
    <source>
        <dbReference type="ARBA" id="ARBA00022475"/>
    </source>
</evidence>
<comment type="similarity">
    <text evidence="3 10">Belongs to the FliL family.</text>
</comment>
<keyword evidence="9 10" id="KW-0472">Membrane</keyword>
<keyword evidence="7 10" id="KW-0283">Flagellar rotation</keyword>
<evidence type="ECO:0000256" key="2">
    <source>
        <dbReference type="ARBA" id="ARBA00004162"/>
    </source>
</evidence>
<protein>
    <recommendedName>
        <fullName evidence="10">Flagellar protein FliL</fullName>
    </recommendedName>
</protein>
<evidence type="ECO:0000313" key="12">
    <source>
        <dbReference type="Proteomes" id="UP000332515"/>
    </source>
</evidence>
<keyword evidence="4" id="KW-1003">Cell membrane</keyword>
<evidence type="ECO:0000256" key="10">
    <source>
        <dbReference type="RuleBase" id="RU364125"/>
    </source>
</evidence>
<name>A0A6A7Y1F5_9HYPH</name>
<dbReference type="GO" id="GO:0006935">
    <property type="term" value="P:chemotaxis"/>
    <property type="evidence" value="ECO:0007669"/>
    <property type="project" value="UniProtKB-KW"/>
</dbReference>
<dbReference type="AlphaFoldDB" id="A0A6A7Y1F5"/>
<keyword evidence="8 10" id="KW-1133">Transmembrane helix</keyword>
<dbReference type="GO" id="GO:0009425">
    <property type="term" value="C:bacterial-type flagellum basal body"/>
    <property type="evidence" value="ECO:0007669"/>
    <property type="project" value="InterPro"/>
</dbReference>
<dbReference type="GO" id="GO:0005886">
    <property type="term" value="C:plasma membrane"/>
    <property type="evidence" value="ECO:0007669"/>
    <property type="project" value="UniProtKB-SubCell"/>
</dbReference>
<dbReference type="EMBL" id="VWNA01000001">
    <property type="protein sequence ID" value="MQT12763.1"/>
    <property type="molecule type" value="Genomic_DNA"/>
</dbReference>
<evidence type="ECO:0000256" key="8">
    <source>
        <dbReference type="ARBA" id="ARBA00022989"/>
    </source>
</evidence>